<protein>
    <submittedName>
        <fullName evidence="1">Uncharacterized protein</fullName>
    </submittedName>
</protein>
<organism evidence="1 2">
    <name type="scientific">Trifolium pratense</name>
    <name type="common">Red clover</name>
    <dbReference type="NCBI Taxonomy" id="57577"/>
    <lineage>
        <taxon>Eukaryota</taxon>
        <taxon>Viridiplantae</taxon>
        <taxon>Streptophyta</taxon>
        <taxon>Embryophyta</taxon>
        <taxon>Tracheophyta</taxon>
        <taxon>Spermatophyta</taxon>
        <taxon>Magnoliopsida</taxon>
        <taxon>eudicotyledons</taxon>
        <taxon>Gunneridae</taxon>
        <taxon>Pentapetalae</taxon>
        <taxon>rosids</taxon>
        <taxon>fabids</taxon>
        <taxon>Fabales</taxon>
        <taxon>Fabaceae</taxon>
        <taxon>Papilionoideae</taxon>
        <taxon>50 kb inversion clade</taxon>
        <taxon>NPAAA clade</taxon>
        <taxon>Hologalegina</taxon>
        <taxon>IRL clade</taxon>
        <taxon>Trifolieae</taxon>
        <taxon>Trifolium</taxon>
    </lineage>
</organism>
<evidence type="ECO:0000313" key="1">
    <source>
        <dbReference type="EMBL" id="CAJ2652408.1"/>
    </source>
</evidence>
<keyword evidence="2" id="KW-1185">Reference proteome</keyword>
<comment type="caution">
    <text evidence="1">The sequence shown here is derived from an EMBL/GenBank/DDBJ whole genome shotgun (WGS) entry which is preliminary data.</text>
</comment>
<accession>A0ACB0K7X9</accession>
<gene>
    <name evidence="1" type="ORF">MILVUS5_LOCUS19889</name>
</gene>
<name>A0ACB0K7X9_TRIPR</name>
<reference evidence="1" key="1">
    <citation type="submission" date="2023-10" db="EMBL/GenBank/DDBJ databases">
        <authorList>
            <person name="Rodriguez Cubillos JULIANA M."/>
            <person name="De Vega J."/>
        </authorList>
    </citation>
    <scope>NUCLEOTIDE SEQUENCE</scope>
</reference>
<sequence length="164" mass="18941">MEMNEMMHKYANSGEWTGTRAQDVSRLTQIFVEEYNANQERLPPLRRDNDEIRRNKISLAFVKNAGGMNRGRKFAVGSTFSLYESDPSGLRDVSYTSSMSTGRSRLAQREETDDEYLARMRATIREEVRRELEATIEERVEQRVVLRFQEYIAQMRAAGLGSSS</sequence>
<evidence type="ECO:0000313" key="2">
    <source>
        <dbReference type="Proteomes" id="UP001177021"/>
    </source>
</evidence>
<dbReference type="EMBL" id="CASHSV030000206">
    <property type="protein sequence ID" value="CAJ2652408.1"/>
    <property type="molecule type" value="Genomic_DNA"/>
</dbReference>
<dbReference type="Proteomes" id="UP001177021">
    <property type="component" value="Unassembled WGS sequence"/>
</dbReference>
<proteinExistence type="predicted"/>